<keyword evidence="2" id="KW-1185">Reference proteome</keyword>
<gene>
    <name evidence="1" type="ORF">M5X09_02335</name>
</gene>
<reference evidence="1 2" key="1">
    <citation type="submission" date="2022-05" db="EMBL/GenBank/DDBJ databases">
        <title>Genome Sequencing of Bee-Associated Microbes.</title>
        <authorList>
            <person name="Dunlap C."/>
        </authorList>
    </citation>
    <scope>NUCLEOTIDE SEQUENCE [LARGE SCALE GENOMIC DNA]</scope>
    <source>
        <strain evidence="1 2">NRRL NRS-1438</strain>
    </source>
</reference>
<dbReference type="EMBL" id="JAMDLW010000001">
    <property type="protein sequence ID" value="MCY9518511.1"/>
    <property type="molecule type" value="Genomic_DNA"/>
</dbReference>
<name>A0ABT4DMD0_9BACL</name>
<evidence type="ECO:0000313" key="2">
    <source>
        <dbReference type="Proteomes" id="UP001207626"/>
    </source>
</evidence>
<protein>
    <submittedName>
        <fullName evidence="1">Beta-lactamase family protein</fullName>
    </submittedName>
</protein>
<evidence type="ECO:0000313" key="1">
    <source>
        <dbReference type="EMBL" id="MCY9518511.1"/>
    </source>
</evidence>
<dbReference type="SUPFAM" id="SSF56601">
    <property type="entry name" value="beta-lactamase/transpeptidase-like"/>
    <property type="match status" value="1"/>
</dbReference>
<dbReference type="InterPro" id="IPR012338">
    <property type="entry name" value="Beta-lactam/transpept-like"/>
</dbReference>
<organism evidence="1 2">
    <name type="scientific">Paenibacillus apiarius</name>
    <dbReference type="NCBI Taxonomy" id="46240"/>
    <lineage>
        <taxon>Bacteria</taxon>
        <taxon>Bacillati</taxon>
        <taxon>Bacillota</taxon>
        <taxon>Bacilli</taxon>
        <taxon>Bacillales</taxon>
        <taxon>Paenibacillaceae</taxon>
        <taxon>Paenibacillus</taxon>
    </lineage>
</organism>
<dbReference type="Gene3D" id="3.40.710.10">
    <property type="entry name" value="DD-peptidase/beta-lactamase superfamily"/>
    <property type="match status" value="1"/>
</dbReference>
<sequence length="96" mass="10963">MEIHAYIDQFLIEQGYNGSFLFAYEGTIRLCKGYGYGWMIYSGRRNTVYHNGSLAGFRSTLYRNTEKDAVLIALSNLGDTGLEPIERLKRSIASWL</sequence>
<accession>A0ABT4DMD0</accession>
<dbReference type="RefSeq" id="WP_254912131.1">
    <property type="nucleotide sequence ID" value="NZ_JAMDLV010000038.1"/>
</dbReference>
<comment type="caution">
    <text evidence="1">The sequence shown here is derived from an EMBL/GenBank/DDBJ whole genome shotgun (WGS) entry which is preliminary data.</text>
</comment>
<dbReference type="Proteomes" id="UP001207626">
    <property type="component" value="Unassembled WGS sequence"/>
</dbReference>
<proteinExistence type="predicted"/>